<organism evidence="3 4">
    <name type="scientific">Candidatus Eubacterium faecipullorum</name>
    <dbReference type="NCBI Taxonomy" id="2838571"/>
    <lineage>
        <taxon>Bacteria</taxon>
        <taxon>Bacillati</taxon>
        <taxon>Bacillota</taxon>
        <taxon>Clostridia</taxon>
        <taxon>Eubacteriales</taxon>
        <taxon>Eubacteriaceae</taxon>
        <taxon>Eubacterium</taxon>
    </lineage>
</organism>
<sequence length="280" mass="30564">MLKAYRKNIILFYVLTAAALIAAVFVDLKLDILLNAPENAFAVWFYNTGEIPCRLICLLAGAALFYCCDSKFARFAGICISLGGGAYFGYYFSEHFFTEANQLLFGIVYGVGFSLAVLLAGKLVHIPENVKKPLAALAVAGIAVMAVQLLAVEGMKYLWGRVRFRDLLAAGSYEAFTPWYVINGINGNKSFPSGHTAGAAMSFLAMLLPYISKTAYKHRQLCFYIPFVYTCTVGVTRLIMGAHYLSDIAMGGAVGLLTVIISIAVLDRKICPSRLKAEQQ</sequence>
<feature type="transmembrane region" description="Helical" evidence="1">
    <location>
        <begin position="72"/>
        <end position="91"/>
    </location>
</feature>
<reference evidence="3" key="1">
    <citation type="journal article" date="2021" name="PeerJ">
        <title>Extensive microbial diversity within the chicken gut microbiome revealed by metagenomics and culture.</title>
        <authorList>
            <person name="Gilroy R."/>
            <person name="Ravi A."/>
            <person name="Getino M."/>
            <person name="Pursley I."/>
            <person name="Horton D.L."/>
            <person name="Alikhan N.F."/>
            <person name="Baker D."/>
            <person name="Gharbi K."/>
            <person name="Hall N."/>
            <person name="Watson M."/>
            <person name="Adriaenssens E.M."/>
            <person name="Foster-Nyarko E."/>
            <person name="Jarju S."/>
            <person name="Secka A."/>
            <person name="Antonio M."/>
            <person name="Oren A."/>
            <person name="Chaudhuri R.R."/>
            <person name="La Ragione R."/>
            <person name="Hildebrand F."/>
            <person name="Pallen M.J."/>
        </authorList>
    </citation>
    <scope>NUCLEOTIDE SEQUENCE</scope>
    <source>
        <strain evidence="3">421</strain>
    </source>
</reference>
<dbReference type="Pfam" id="PF01569">
    <property type="entry name" value="PAP2"/>
    <property type="match status" value="1"/>
</dbReference>
<keyword evidence="1" id="KW-0472">Membrane</keyword>
<protein>
    <submittedName>
        <fullName evidence="3">Phosphatase PAP2 family protein</fullName>
    </submittedName>
</protein>
<evidence type="ECO:0000313" key="4">
    <source>
        <dbReference type="Proteomes" id="UP000824205"/>
    </source>
</evidence>
<comment type="caution">
    <text evidence="3">The sequence shown here is derived from an EMBL/GenBank/DDBJ whole genome shotgun (WGS) entry which is preliminary data.</text>
</comment>
<dbReference type="SMART" id="SM00014">
    <property type="entry name" value="acidPPc"/>
    <property type="match status" value="1"/>
</dbReference>
<dbReference type="InterPro" id="IPR036938">
    <property type="entry name" value="PAP2/HPO_sf"/>
</dbReference>
<evidence type="ECO:0000256" key="1">
    <source>
        <dbReference type="SAM" id="Phobius"/>
    </source>
</evidence>
<gene>
    <name evidence="3" type="ORF">IAA48_00750</name>
</gene>
<evidence type="ECO:0000313" key="3">
    <source>
        <dbReference type="EMBL" id="HIW85001.1"/>
    </source>
</evidence>
<feature type="transmembrane region" description="Helical" evidence="1">
    <location>
        <begin position="248"/>
        <end position="266"/>
    </location>
</feature>
<dbReference type="SUPFAM" id="SSF48317">
    <property type="entry name" value="Acid phosphatase/Vanadium-dependent haloperoxidase"/>
    <property type="match status" value="1"/>
</dbReference>
<dbReference type="Proteomes" id="UP000824205">
    <property type="component" value="Unassembled WGS sequence"/>
</dbReference>
<dbReference type="InterPro" id="IPR000326">
    <property type="entry name" value="PAP2/HPO"/>
</dbReference>
<feature type="transmembrane region" description="Helical" evidence="1">
    <location>
        <begin position="223"/>
        <end position="242"/>
    </location>
</feature>
<keyword evidence="1" id="KW-0812">Transmembrane</keyword>
<feature type="transmembrane region" description="Helical" evidence="1">
    <location>
        <begin position="133"/>
        <end position="151"/>
    </location>
</feature>
<dbReference type="AlphaFoldDB" id="A0A9D1REB6"/>
<feature type="transmembrane region" description="Helical" evidence="1">
    <location>
        <begin position="9"/>
        <end position="28"/>
    </location>
</feature>
<feature type="transmembrane region" description="Helical" evidence="1">
    <location>
        <begin position="103"/>
        <end position="121"/>
    </location>
</feature>
<evidence type="ECO:0000259" key="2">
    <source>
        <dbReference type="SMART" id="SM00014"/>
    </source>
</evidence>
<name>A0A9D1REB6_9FIRM</name>
<reference evidence="3" key="2">
    <citation type="submission" date="2021-04" db="EMBL/GenBank/DDBJ databases">
        <authorList>
            <person name="Gilroy R."/>
        </authorList>
    </citation>
    <scope>NUCLEOTIDE SEQUENCE</scope>
    <source>
        <strain evidence="3">421</strain>
    </source>
</reference>
<accession>A0A9D1REB6</accession>
<feature type="transmembrane region" description="Helical" evidence="1">
    <location>
        <begin position="40"/>
        <end position="65"/>
    </location>
</feature>
<proteinExistence type="predicted"/>
<dbReference type="EMBL" id="DXGE01000003">
    <property type="protein sequence ID" value="HIW85001.1"/>
    <property type="molecule type" value="Genomic_DNA"/>
</dbReference>
<feature type="transmembrane region" description="Helical" evidence="1">
    <location>
        <begin position="193"/>
        <end position="211"/>
    </location>
</feature>
<dbReference type="Gene3D" id="1.20.144.10">
    <property type="entry name" value="Phosphatidic acid phosphatase type 2/haloperoxidase"/>
    <property type="match status" value="1"/>
</dbReference>
<feature type="domain" description="Phosphatidic acid phosphatase type 2/haloperoxidase" evidence="2">
    <location>
        <begin position="137"/>
        <end position="263"/>
    </location>
</feature>
<keyword evidence="1" id="KW-1133">Transmembrane helix</keyword>